<sequence>MHYHLLIAPVSTKNEDSKLNRNVRIMLGSHPYSHWPLHVKLFTEEAARAWHKAEKTTGQLPEGFTSSIELEGVDGSNARLYGGSGRNGPIDILDGQSSPSDFGYLLMRILDAFTKQHLSKAERLRASGTPIPCTICTSDIDLDKEVRLRTSHMICLASAFTANNIYDDIIPRGGVCEVCSQWTSWGDIVKGADRRRHGGAAPTEDEPVDEEEETPLNEDKDLDAMIVEPTTPPRKQPVTRNKTPLKSVISPRRKSPTRGSPRSSKKTLLVPIIPNRSRAVKPNITRDTSEEENFEALLDQINNETDEDDL</sequence>
<evidence type="ECO:0000313" key="1">
    <source>
        <dbReference type="EMBL" id="CAG8690666.1"/>
    </source>
</evidence>
<reference evidence="1" key="1">
    <citation type="submission" date="2021-06" db="EMBL/GenBank/DDBJ databases">
        <authorList>
            <person name="Kallberg Y."/>
            <person name="Tangrot J."/>
            <person name="Rosling A."/>
        </authorList>
    </citation>
    <scope>NUCLEOTIDE SEQUENCE</scope>
    <source>
        <strain evidence="1">CL356</strain>
    </source>
</reference>
<feature type="non-terminal residue" evidence="1">
    <location>
        <position position="310"/>
    </location>
</feature>
<comment type="caution">
    <text evidence="1">The sequence shown here is derived from an EMBL/GenBank/DDBJ whole genome shotgun (WGS) entry which is preliminary data.</text>
</comment>
<protein>
    <submittedName>
        <fullName evidence="1">2583_t:CDS:1</fullName>
    </submittedName>
</protein>
<proteinExistence type="predicted"/>
<dbReference type="EMBL" id="CAJVPT010029410">
    <property type="protein sequence ID" value="CAG8690666.1"/>
    <property type="molecule type" value="Genomic_DNA"/>
</dbReference>
<keyword evidence="2" id="KW-1185">Reference proteome</keyword>
<evidence type="ECO:0000313" key="2">
    <source>
        <dbReference type="Proteomes" id="UP000789525"/>
    </source>
</evidence>
<name>A0ACA9P658_9GLOM</name>
<gene>
    <name evidence="1" type="ORF">ACOLOM_LOCUS9814</name>
</gene>
<accession>A0ACA9P658</accession>
<organism evidence="1 2">
    <name type="scientific">Acaulospora colombiana</name>
    <dbReference type="NCBI Taxonomy" id="27376"/>
    <lineage>
        <taxon>Eukaryota</taxon>
        <taxon>Fungi</taxon>
        <taxon>Fungi incertae sedis</taxon>
        <taxon>Mucoromycota</taxon>
        <taxon>Glomeromycotina</taxon>
        <taxon>Glomeromycetes</taxon>
        <taxon>Diversisporales</taxon>
        <taxon>Acaulosporaceae</taxon>
        <taxon>Acaulospora</taxon>
    </lineage>
</organism>
<dbReference type="Proteomes" id="UP000789525">
    <property type="component" value="Unassembled WGS sequence"/>
</dbReference>